<organism evidence="13 14">
    <name type="scientific">Coccomyxa viridis</name>
    <dbReference type="NCBI Taxonomy" id="1274662"/>
    <lineage>
        <taxon>Eukaryota</taxon>
        <taxon>Viridiplantae</taxon>
        <taxon>Chlorophyta</taxon>
        <taxon>core chlorophytes</taxon>
        <taxon>Trebouxiophyceae</taxon>
        <taxon>Trebouxiophyceae incertae sedis</taxon>
        <taxon>Coccomyxaceae</taxon>
        <taxon>Coccomyxa</taxon>
    </lineage>
</organism>
<keyword evidence="4" id="KW-0964">Secreted</keyword>
<keyword evidence="14" id="KW-1185">Reference proteome</keyword>
<dbReference type="GO" id="GO:0005125">
    <property type="term" value="F:cytokine activity"/>
    <property type="evidence" value="ECO:0007669"/>
    <property type="project" value="UniProtKB-KW"/>
</dbReference>
<accession>A0AAV1I7S1</accession>
<comment type="subcellular location">
    <subcellularLocation>
        <location evidence="1">Secreted</location>
    </subcellularLocation>
</comment>
<dbReference type="Proteomes" id="UP001314263">
    <property type="component" value="Unassembled WGS sequence"/>
</dbReference>
<evidence type="ECO:0000313" key="13">
    <source>
        <dbReference type="EMBL" id="CAK0782556.1"/>
    </source>
</evidence>
<keyword evidence="3" id="KW-0202">Cytokine</keyword>
<evidence type="ECO:0000256" key="11">
    <source>
        <dbReference type="ARBA" id="ARBA00041912"/>
    </source>
</evidence>
<evidence type="ECO:0000256" key="7">
    <source>
        <dbReference type="ARBA" id="ARBA00036823"/>
    </source>
</evidence>
<dbReference type="SUPFAM" id="SSF55331">
    <property type="entry name" value="Tautomerase/MIF"/>
    <property type="match status" value="1"/>
</dbReference>
<comment type="catalytic activity">
    <reaction evidence="6">
        <text>3-phenylpyruvate = enol-phenylpyruvate</text>
        <dbReference type="Rhea" id="RHEA:17097"/>
        <dbReference type="ChEBI" id="CHEBI:16815"/>
        <dbReference type="ChEBI" id="CHEBI:18005"/>
        <dbReference type="EC" id="5.3.2.1"/>
    </reaction>
</comment>
<dbReference type="Pfam" id="PF01187">
    <property type="entry name" value="MIF"/>
    <property type="match status" value="1"/>
</dbReference>
<dbReference type="GO" id="GO:0050178">
    <property type="term" value="F:phenylpyruvate tautomerase activity"/>
    <property type="evidence" value="ECO:0007669"/>
    <property type="project" value="UniProtKB-EC"/>
</dbReference>
<comment type="catalytic activity">
    <reaction evidence="7">
        <text>L-dopachrome = 5,6-dihydroxyindole-2-carboxylate</text>
        <dbReference type="Rhea" id="RHEA:13041"/>
        <dbReference type="ChEBI" id="CHEBI:16875"/>
        <dbReference type="ChEBI" id="CHEBI:57509"/>
        <dbReference type="EC" id="5.3.3.12"/>
    </reaction>
</comment>
<evidence type="ECO:0000256" key="12">
    <source>
        <dbReference type="ARBA" id="ARBA00042730"/>
    </source>
</evidence>
<dbReference type="Gene3D" id="3.30.429.10">
    <property type="entry name" value="Macrophage Migration Inhibitory Factor"/>
    <property type="match status" value="1"/>
</dbReference>
<evidence type="ECO:0000313" key="14">
    <source>
        <dbReference type="Proteomes" id="UP001314263"/>
    </source>
</evidence>
<dbReference type="GO" id="GO:0005615">
    <property type="term" value="C:extracellular space"/>
    <property type="evidence" value="ECO:0007669"/>
    <property type="project" value="UniProtKB-KW"/>
</dbReference>
<evidence type="ECO:0000256" key="5">
    <source>
        <dbReference type="ARBA" id="ARBA00023235"/>
    </source>
</evidence>
<keyword evidence="5" id="KW-0413">Isomerase</keyword>
<dbReference type="EC" id="5.3.3.12" evidence="8"/>
<evidence type="ECO:0000256" key="6">
    <source>
        <dbReference type="ARBA" id="ARBA00036735"/>
    </source>
</evidence>
<evidence type="ECO:0000256" key="3">
    <source>
        <dbReference type="ARBA" id="ARBA00022514"/>
    </source>
</evidence>
<evidence type="ECO:0000256" key="4">
    <source>
        <dbReference type="ARBA" id="ARBA00022525"/>
    </source>
</evidence>
<dbReference type="GO" id="GO:0004167">
    <property type="term" value="F:dopachrome isomerase activity"/>
    <property type="evidence" value="ECO:0007669"/>
    <property type="project" value="UniProtKB-EC"/>
</dbReference>
<reference evidence="13 14" key="1">
    <citation type="submission" date="2023-10" db="EMBL/GenBank/DDBJ databases">
        <authorList>
            <person name="Maclean D."/>
            <person name="Macfadyen A."/>
        </authorList>
    </citation>
    <scope>NUCLEOTIDE SEQUENCE [LARGE SCALE GENOMIC DNA]</scope>
</reference>
<dbReference type="InterPro" id="IPR014347">
    <property type="entry name" value="Tautomerase/MIF_sf"/>
</dbReference>
<protein>
    <recommendedName>
        <fullName evidence="12">L-dopachrome isomerase</fullName>
        <ecNumber evidence="9">5.3.2.1</ecNumber>
        <ecNumber evidence="8">5.3.3.12</ecNumber>
    </recommendedName>
    <alternativeName>
        <fullName evidence="10">L-dopachrome tautomerase</fullName>
    </alternativeName>
    <alternativeName>
        <fullName evidence="11">Phenylpyruvate tautomerase</fullName>
    </alternativeName>
</protein>
<name>A0AAV1I7S1_9CHLO</name>
<dbReference type="AlphaFoldDB" id="A0AAV1I7S1"/>
<evidence type="ECO:0000256" key="1">
    <source>
        <dbReference type="ARBA" id="ARBA00004613"/>
    </source>
</evidence>
<evidence type="ECO:0000256" key="9">
    <source>
        <dbReference type="ARBA" id="ARBA00039086"/>
    </source>
</evidence>
<gene>
    <name evidence="13" type="ORF">CVIRNUC_005770</name>
</gene>
<dbReference type="EC" id="5.3.2.1" evidence="9"/>
<dbReference type="PANTHER" id="PTHR11954:SF6">
    <property type="entry name" value="MACROPHAGE MIGRATION INHIBITORY FACTOR"/>
    <property type="match status" value="1"/>
</dbReference>
<dbReference type="PANTHER" id="PTHR11954">
    <property type="entry name" value="D-DOPACHROME DECARBOXYLASE"/>
    <property type="match status" value="1"/>
</dbReference>
<evidence type="ECO:0000256" key="2">
    <source>
        <dbReference type="ARBA" id="ARBA00005851"/>
    </source>
</evidence>
<comment type="similarity">
    <text evidence="2">Belongs to the MIF family.</text>
</comment>
<dbReference type="EMBL" id="CAUYUE010000007">
    <property type="protein sequence ID" value="CAK0782556.1"/>
    <property type="molecule type" value="Genomic_DNA"/>
</dbReference>
<dbReference type="InterPro" id="IPR001398">
    <property type="entry name" value="Macrophage_inhib_fac"/>
</dbReference>
<comment type="caution">
    <text evidence="13">The sequence shown here is derived from an EMBL/GenBank/DDBJ whole genome shotgun (WGS) entry which is preliminary data.</text>
</comment>
<evidence type="ECO:0000256" key="10">
    <source>
        <dbReference type="ARBA" id="ARBA00041631"/>
    </source>
</evidence>
<sequence>MPVLHIITNVPTDTVNNSDTLTALSKAMVEGVGKPEQYVLVTVDSGKPVMFAGTEEPAAFGELFSIGAIGGDKNKQISKIISDVVSSKLGVPSDRFYLSFHDAARADFGWKGSTFA</sequence>
<evidence type="ECO:0000256" key="8">
    <source>
        <dbReference type="ARBA" id="ARBA00038932"/>
    </source>
</evidence>
<proteinExistence type="inferred from homology"/>